<reference evidence="2 3" key="1">
    <citation type="submission" date="2018-01" db="EMBL/GenBank/DDBJ databases">
        <authorList>
            <person name="Gaut B.S."/>
            <person name="Morton B.R."/>
            <person name="Clegg M.T."/>
            <person name="Duvall M.R."/>
        </authorList>
    </citation>
    <scope>NUCLEOTIDE SEQUENCE [LARGE SCALE GENOMIC DNA]</scope>
    <source>
        <strain evidence="2">Cupriavidus taiwanensis LMG 19425</strain>
    </source>
</reference>
<dbReference type="InterPro" id="IPR007047">
    <property type="entry name" value="Flp_Fap"/>
</dbReference>
<dbReference type="EMBL" id="LT991976">
    <property type="protein sequence ID" value="SPK73253.1"/>
    <property type="molecule type" value="Genomic_DNA"/>
</dbReference>
<proteinExistence type="predicted"/>
<gene>
    <name evidence="2" type="ORF">CT19425_90357</name>
</gene>
<evidence type="ECO:0000256" key="1">
    <source>
        <dbReference type="SAM" id="Phobius"/>
    </source>
</evidence>
<accession>A0A375GUB2</accession>
<dbReference type="Proteomes" id="UP000255505">
    <property type="component" value="Chromosome I"/>
</dbReference>
<dbReference type="AlphaFoldDB" id="A0A375GUB2"/>
<keyword evidence="1" id="KW-1133">Transmembrane helix</keyword>
<keyword evidence="1" id="KW-0812">Transmembrane</keyword>
<evidence type="ECO:0000313" key="3">
    <source>
        <dbReference type="Proteomes" id="UP000255505"/>
    </source>
</evidence>
<evidence type="ECO:0000313" key="2">
    <source>
        <dbReference type="EMBL" id="SPK73253.1"/>
    </source>
</evidence>
<dbReference type="Pfam" id="PF04964">
    <property type="entry name" value="Flp_Fap"/>
    <property type="match status" value="1"/>
</dbReference>
<feature type="transmembrane region" description="Helical" evidence="1">
    <location>
        <begin position="20"/>
        <end position="41"/>
    </location>
</feature>
<protein>
    <submittedName>
        <fullName evidence="2">Flp/Fap pilin component</fullName>
    </submittedName>
</protein>
<dbReference type="RefSeq" id="WP_115662844.1">
    <property type="nucleotide sequence ID" value="NZ_JAYMSA010000001.1"/>
</dbReference>
<organism evidence="2 3">
    <name type="scientific">Cupriavidus taiwanensis</name>
    <dbReference type="NCBI Taxonomy" id="164546"/>
    <lineage>
        <taxon>Bacteria</taxon>
        <taxon>Pseudomonadati</taxon>
        <taxon>Pseudomonadota</taxon>
        <taxon>Betaproteobacteria</taxon>
        <taxon>Burkholderiales</taxon>
        <taxon>Burkholderiaceae</taxon>
        <taxon>Cupriavidus</taxon>
    </lineage>
</organism>
<sequence>MQKLLTAIADLVHDDAGVTSIEYALLGMLIAIAIVGAVSAVGDSVKSMYELIASKMP</sequence>
<name>A0A375GUB2_9BURK</name>
<keyword evidence="1" id="KW-0472">Membrane</keyword>